<evidence type="ECO:0000313" key="3">
    <source>
        <dbReference type="EMBL" id="MDA8486662.1"/>
    </source>
</evidence>
<feature type="domain" description="Gp5/Type VI secretion system Vgr C-terminal trimerisation" evidence="2">
    <location>
        <begin position="68"/>
        <end position="176"/>
    </location>
</feature>
<dbReference type="InterPro" id="IPR054030">
    <property type="entry name" value="Gp5_Vgr_C"/>
</dbReference>
<dbReference type="Gene3D" id="2.40.50.230">
    <property type="entry name" value="Gp5 N-terminal domain"/>
    <property type="match status" value="1"/>
</dbReference>
<dbReference type="Pfam" id="PF22178">
    <property type="entry name" value="Gp5_trimer_C"/>
    <property type="match status" value="1"/>
</dbReference>
<dbReference type="EMBL" id="JANEWF010000056">
    <property type="protein sequence ID" value="MDA8486662.1"/>
    <property type="molecule type" value="Genomic_DNA"/>
</dbReference>
<evidence type="ECO:0000259" key="2">
    <source>
        <dbReference type="Pfam" id="PF22178"/>
    </source>
</evidence>
<gene>
    <name evidence="3" type="ORF">NNO07_26640</name>
</gene>
<proteinExistence type="predicted"/>
<dbReference type="Pfam" id="PF04717">
    <property type="entry name" value="Phage_base_V"/>
    <property type="match status" value="1"/>
</dbReference>
<dbReference type="SUPFAM" id="SSF69349">
    <property type="entry name" value="Phage fibre proteins"/>
    <property type="match status" value="1"/>
</dbReference>
<evidence type="ECO:0000259" key="1">
    <source>
        <dbReference type="Pfam" id="PF04717"/>
    </source>
</evidence>
<protein>
    <submittedName>
        <fullName evidence="3">Phage baseplate assembly protein V</fullName>
    </submittedName>
</protein>
<sequence length="348" mass="37704">SDKSSCWVRVASNWAGEQFGSVTIPRVGMEVVVTYHEGDPDQPLITGCVPNTLTPTPYPLPEHKAKTVLRSQSSPATGGYNELLIEDRAGQEKIYLRAERDLEQLIRHDSETTIGNDRRVNITGNSYCVIGGEEEHHTTGVRSTVLGADDRTEVAGSSHTHTGAKYIIQAGEQVHIHCGNNVVLDAGATLSLQGGGQHIVLNPDGIFSSVIIALGGDVVGQALGKVTEQPRNQLSIRLAPLPNLPGYADEPYQLFADGRLLEKGFSDAEGNVRFTHRPGTHTYTVETVNGHRFSLTVKEQGDAQSRDLSESLGRQGYRDYPTAAASLEPLLDTANFRRLLAGQDQDSE</sequence>
<dbReference type="InterPro" id="IPR037026">
    <property type="entry name" value="Vgr_OB-fold_dom_sf"/>
</dbReference>
<feature type="non-terminal residue" evidence="3">
    <location>
        <position position="1"/>
    </location>
</feature>
<organism evidence="3 4">
    <name type="scientific">Metapseudomonas resinovorans</name>
    <name type="common">Pseudomonas resinovorans</name>
    <dbReference type="NCBI Taxonomy" id="53412"/>
    <lineage>
        <taxon>Bacteria</taxon>
        <taxon>Pseudomonadati</taxon>
        <taxon>Pseudomonadota</taxon>
        <taxon>Gammaproteobacteria</taxon>
        <taxon>Pseudomonadales</taxon>
        <taxon>Pseudomonadaceae</taxon>
        <taxon>Metapseudomonas</taxon>
    </lineage>
</organism>
<keyword evidence="4" id="KW-1185">Reference proteome</keyword>
<dbReference type="SUPFAM" id="SSF69255">
    <property type="entry name" value="gp5 N-terminal domain-like"/>
    <property type="match status" value="1"/>
</dbReference>
<accession>A0ABT4YDG9</accession>
<name>A0ABT4YDG9_METRE</name>
<comment type="caution">
    <text evidence="3">The sequence shown here is derived from an EMBL/GenBank/DDBJ whole genome shotgun (WGS) entry which is preliminary data.</text>
</comment>
<dbReference type="InterPro" id="IPR006531">
    <property type="entry name" value="Gp5/Vgr_OB"/>
</dbReference>
<feature type="domain" description="Gp5/Type VI secretion system Vgr protein OB-fold" evidence="1">
    <location>
        <begin position="3"/>
        <end position="49"/>
    </location>
</feature>
<evidence type="ECO:0000313" key="4">
    <source>
        <dbReference type="Proteomes" id="UP001211689"/>
    </source>
</evidence>
<dbReference type="Proteomes" id="UP001211689">
    <property type="component" value="Unassembled WGS sequence"/>
</dbReference>
<dbReference type="RefSeq" id="WP_271472505.1">
    <property type="nucleotide sequence ID" value="NZ_JANEWF010000056.1"/>
</dbReference>
<reference evidence="3 4" key="1">
    <citation type="submission" date="2022-07" db="EMBL/GenBank/DDBJ databases">
        <title>Genome Analysis of Selected Gammaproteobacteria from Nigerian Food snails.</title>
        <authorList>
            <person name="Okafor A.C."/>
        </authorList>
    </citation>
    <scope>NUCLEOTIDE SEQUENCE [LARGE SCALE GENOMIC DNA]</scope>
    <source>
        <strain evidence="3 4">Awg 2</strain>
    </source>
</reference>